<dbReference type="RefSeq" id="WP_379878948.1">
    <property type="nucleotide sequence ID" value="NZ_JBHPON010000001.1"/>
</dbReference>
<accession>A0ABW1KYG2</accession>
<sequence>MANISLENQVAIVTGAGKGLGRVYALALAVRGAKIVVNNRRHSDEDKSSADATVDAIRAAGGEAVANYDSVEDSKAGDNLVAQAMDQFGRIDIVIPNAGVARYGALHDVGEDIFRECMEINYFGALRLAGAALPHMRASKYGRIVMCISTGGLFPCASVGAYGASKAAVVSFMKALAQEEAPNGIGVNGIAPYASTAMLGTLPLLTAEQGNLIKPEAVAPVLVWLASPACKKAGEIIITGGGAFKAAAGPTQGKTKFVGAPGEAPTVEEVDAVADDLLRMEEPEPGGDVLKALVDFVRDIEKKRAC</sequence>
<keyword evidence="2" id="KW-0560">Oxidoreductase</keyword>
<dbReference type="InterPro" id="IPR020904">
    <property type="entry name" value="Sc_DH/Rdtase_CS"/>
</dbReference>
<dbReference type="Proteomes" id="UP001596116">
    <property type="component" value="Unassembled WGS sequence"/>
</dbReference>
<evidence type="ECO:0000313" key="6">
    <source>
        <dbReference type="Proteomes" id="UP001596116"/>
    </source>
</evidence>
<evidence type="ECO:0000313" key="5">
    <source>
        <dbReference type="EMBL" id="MFC6035622.1"/>
    </source>
</evidence>
<reference evidence="5 6" key="1">
    <citation type="submission" date="2024-09" db="EMBL/GenBank/DDBJ databases">
        <authorList>
            <person name="Zhang Z.-H."/>
        </authorList>
    </citation>
    <scope>NUCLEOTIDE SEQUENCE [LARGE SCALE GENOMIC DNA]</scope>
    <source>
        <strain evidence="5 6">HHTR114</strain>
    </source>
</reference>
<proteinExistence type="inferred from homology"/>
<dbReference type="Pfam" id="PF00106">
    <property type="entry name" value="adh_short"/>
    <property type="match status" value="1"/>
</dbReference>
<dbReference type="PRINTS" id="PR00081">
    <property type="entry name" value="GDHRDH"/>
</dbReference>
<dbReference type="InterPro" id="IPR036291">
    <property type="entry name" value="NAD(P)-bd_dom_sf"/>
</dbReference>
<protein>
    <submittedName>
        <fullName evidence="5">SDR family NAD(P)-dependent oxidoreductase</fullName>
    </submittedName>
</protein>
<dbReference type="SMART" id="SM00822">
    <property type="entry name" value="PKS_KR"/>
    <property type="match status" value="1"/>
</dbReference>
<gene>
    <name evidence="5" type="ORF">ACFMB1_08720</name>
</gene>
<evidence type="ECO:0000256" key="2">
    <source>
        <dbReference type="ARBA" id="ARBA00023002"/>
    </source>
</evidence>
<evidence type="ECO:0000256" key="1">
    <source>
        <dbReference type="ARBA" id="ARBA00006484"/>
    </source>
</evidence>
<name>A0ABW1KYG2_9PROT</name>
<dbReference type="PRINTS" id="PR00080">
    <property type="entry name" value="SDRFAMILY"/>
</dbReference>
<dbReference type="EMBL" id="JBHPON010000001">
    <property type="protein sequence ID" value="MFC6035622.1"/>
    <property type="molecule type" value="Genomic_DNA"/>
</dbReference>
<dbReference type="InterPro" id="IPR002347">
    <property type="entry name" value="SDR_fam"/>
</dbReference>
<dbReference type="SUPFAM" id="SSF51735">
    <property type="entry name" value="NAD(P)-binding Rossmann-fold domains"/>
    <property type="match status" value="1"/>
</dbReference>
<feature type="domain" description="Ketoreductase" evidence="4">
    <location>
        <begin position="9"/>
        <end position="193"/>
    </location>
</feature>
<dbReference type="InterPro" id="IPR057326">
    <property type="entry name" value="KR_dom"/>
</dbReference>
<dbReference type="PANTHER" id="PTHR45024:SF2">
    <property type="entry name" value="SCP2 DOMAIN-CONTAINING PROTEIN"/>
    <property type="match status" value="1"/>
</dbReference>
<comment type="caution">
    <text evidence="5">The sequence shown here is derived from an EMBL/GenBank/DDBJ whole genome shotgun (WGS) entry which is preliminary data.</text>
</comment>
<dbReference type="PANTHER" id="PTHR45024">
    <property type="entry name" value="DEHYDROGENASES, SHORT CHAIN"/>
    <property type="match status" value="1"/>
</dbReference>
<dbReference type="PROSITE" id="PS00061">
    <property type="entry name" value="ADH_SHORT"/>
    <property type="match status" value="1"/>
</dbReference>
<dbReference type="Gene3D" id="3.40.50.720">
    <property type="entry name" value="NAD(P)-binding Rossmann-like Domain"/>
    <property type="match status" value="1"/>
</dbReference>
<evidence type="ECO:0000256" key="3">
    <source>
        <dbReference type="RuleBase" id="RU000363"/>
    </source>
</evidence>
<keyword evidence="6" id="KW-1185">Reference proteome</keyword>
<comment type="similarity">
    <text evidence="1 3">Belongs to the short-chain dehydrogenases/reductases (SDR) family.</text>
</comment>
<evidence type="ECO:0000259" key="4">
    <source>
        <dbReference type="SMART" id="SM00822"/>
    </source>
</evidence>
<organism evidence="5 6">
    <name type="scientific">Hyphococcus aureus</name>
    <dbReference type="NCBI Taxonomy" id="2666033"/>
    <lineage>
        <taxon>Bacteria</taxon>
        <taxon>Pseudomonadati</taxon>
        <taxon>Pseudomonadota</taxon>
        <taxon>Alphaproteobacteria</taxon>
        <taxon>Parvularculales</taxon>
        <taxon>Parvularculaceae</taxon>
        <taxon>Hyphococcus</taxon>
    </lineage>
</organism>
<dbReference type="InterPro" id="IPR051687">
    <property type="entry name" value="Peroxisomal_Beta-Oxidation"/>
</dbReference>